<dbReference type="AlphaFoldDB" id="A0ABD6HEL0"/>
<evidence type="ECO:0000313" key="10">
    <source>
        <dbReference type="Proteomes" id="UP000179454"/>
    </source>
</evidence>
<evidence type="ECO:0000313" key="9">
    <source>
        <dbReference type="EMBL" id="MUP12911.1"/>
    </source>
</evidence>
<dbReference type="GO" id="GO:0055085">
    <property type="term" value="P:transmembrane transport"/>
    <property type="evidence" value="ECO:0007669"/>
    <property type="project" value="UniProtKB-ARBA"/>
</dbReference>
<evidence type="ECO:0000256" key="5">
    <source>
        <dbReference type="ARBA" id="ARBA00022840"/>
    </source>
</evidence>
<dbReference type="EMBL" id="MBFE02000023">
    <property type="protein sequence ID" value="MUO44814.1"/>
    <property type="molecule type" value="Genomic_DNA"/>
</dbReference>
<dbReference type="Pfam" id="PF08352">
    <property type="entry name" value="oligo_HPY"/>
    <property type="match status" value="1"/>
</dbReference>
<proteinExistence type="inferred from homology"/>
<dbReference type="Pfam" id="PF00005">
    <property type="entry name" value="ABC_tran"/>
    <property type="match status" value="1"/>
</dbReference>
<keyword evidence="10" id="KW-1185">Reference proteome</keyword>
<dbReference type="GO" id="GO:0005524">
    <property type="term" value="F:ATP binding"/>
    <property type="evidence" value="ECO:0007669"/>
    <property type="project" value="UniProtKB-KW"/>
</dbReference>
<keyword evidence="4" id="KW-0547">Nucleotide-binding</keyword>
<dbReference type="GO" id="GO:0005886">
    <property type="term" value="C:plasma membrane"/>
    <property type="evidence" value="ECO:0007669"/>
    <property type="project" value="UniProtKB-SubCell"/>
</dbReference>
<keyword evidence="5 9" id="KW-0067">ATP-binding</keyword>
<evidence type="ECO:0000256" key="6">
    <source>
        <dbReference type="SAM" id="MobiDB-lite"/>
    </source>
</evidence>
<evidence type="ECO:0000313" key="8">
    <source>
        <dbReference type="EMBL" id="MUO44814.1"/>
    </source>
</evidence>
<dbReference type="InterPro" id="IPR017871">
    <property type="entry name" value="ABC_transporter-like_CS"/>
</dbReference>
<comment type="caution">
    <text evidence="9">The sequence shown here is derived from an EMBL/GenBank/DDBJ whole genome shotgun (WGS) entry which is preliminary data.</text>
</comment>
<dbReference type="Proteomes" id="UP000179536">
    <property type="component" value="Unassembled WGS sequence"/>
</dbReference>
<evidence type="ECO:0000256" key="1">
    <source>
        <dbReference type="ARBA" id="ARBA00004417"/>
    </source>
</evidence>
<dbReference type="InterPro" id="IPR013563">
    <property type="entry name" value="Oligopep_ABC_C"/>
</dbReference>
<evidence type="ECO:0000256" key="2">
    <source>
        <dbReference type="ARBA" id="ARBA00005417"/>
    </source>
</evidence>
<reference evidence="10 11" key="1">
    <citation type="submission" date="2019-11" db="EMBL/GenBank/DDBJ databases">
        <title>Whole-genome sequencing of Allorhizobium vitis.</title>
        <authorList>
            <person name="Gan H.M."/>
            <person name="Savka M.A."/>
        </authorList>
    </citation>
    <scope>NUCLEOTIDE SEQUENCE [LARGE SCALE GENOMIC DNA]</scope>
    <source>
        <strain evidence="9 11">RF2/1</strain>
        <strain evidence="8 10">T1/7</strain>
    </source>
</reference>
<dbReference type="PANTHER" id="PTHR43776:SF7">
    <property type="entry name" value="D,D-DIPEPTIDE TRANSPORT ATP-BINDING PROTEIN DDPF-RELATED"/>
    <property type="match status" value="1"/>
</dbReference>
<dbReference type="SMART" id="SM00382">
    <property type="entry name" value="AAA"/>
    <property type="match status" value="1"/>
</dbReference>
<evidence type="ECO:0000256" key="4">
    <source>
        <dbReference type="ARBA" id="ARBA00022741"/>
    </source>
</evidence>
<comment type="similarity">
    <text evidence="2">Belongs to the ABC transporter superfamily.</text>
</comment>
<feature type="region of interest" description="Disordered" evidence="6">
    <location>
        <begin position="329"/>
        <end position="349"/>
    </location>
</feature>
<evidence type="ECO:0000256" key="3">
    <source>
        <dbReference type="ARBA" id="ARBA00022448"/>
    </source>
</evidence>
<dbReference type="Proteomes" id="UP000179454">
    <property type="component" value="Unassembled WGS sequence"/>
</dbReference>
<feature type="domain" description="ABC transporter" evidence="7">
    <location>
        <begin position="6"/>
        <end position="255"/>
    </location>
</feature>
<evidence type="ECO:0000313" key="11">
    <source>
        <dbReference type="Proteomes" id="UP000179536"/>
    </source>
</evidence>
<dbReference type="InterPro" id="IPR003593">
    <property type="entry name" value="AAA+_ATPase"/>
</dbReference>
<dbReference type="InterPro" id="IPR050319">
    <property type="entry name" value="ABC_transp_ATP-bind"/>
</dbReference>
<keyword evidence="3" id="KW-0813">Transport</keyword>
<dbReference type="Gene3D" id="3.40.50.300">
    <property type="entry name" value="P-loop containing nucleotide triphosphate hydrolases"/>
    <property type="match status" value="1"/>
</dbReference>
<dbReference type="PROSITE" id="PS50893">
    <property type="entry name" value="ABC_TRANSPORTER_2"/>
    <property type="match status" value="1"/>
</dbReference>
<name>A0ABD6HEL0_AGRVI</name>
<dbReference type="EMBL" id="MBFA02000022">
    <property type="protein sequence ID" value="MUP12911.1"/>
    <property type="molecule type" value="Genomic_DNA"/>
</dbReference>
<gene>
    <name evidence="9" type="ORF">BBK91_023900</name>
    <name evidence="8" type="ORF">BBL17_023805</name>
</gene>
<dbReference type="CDD" id="cd03257">
    <property type="entry name" value="ABC_NikE_OppD_transporters"/>
    <property type="match status" value="1"/>
</dbReference>
<sequence length="349" mass="38931">MSAPLLQASGLTKAFRHKTGLFARPTTQLAVDSIGFELAIRERLGVVGESGSGKSTLGRLLLGLTEPTRGDVWFEGINHKQRHTRDWKEFRARTSLVQQNPLSALNPQMTIGQQVAEGLLVHHIASRADAYQRVAAMLERVGLSSTMMSRYPHQMSGGQRQRVVIARALILDPKLVVFDEAVSALDVSVQAQVVALLRSLWQELDLAYVFITHDLRIVRHLVDRIAVMYLGRVVETGDIRTIYAWPRHPYTRALLASVPTMDPRVRNIEPPIKGELDASKVLQGCSFRSRCPFALDRCAVETPELRLISAHGVSQHTACHRAEELPRSIAPQMDMMTDRQPVSQKETAL</sequence>
<dbReference type="InterPro" id="IPR027417">
    <property type="entry name" value="P-loop_NTPase"/>
</dbReference>
<protein>
    <submittedName>
        <fullName evidence="9">ATP-binding cassette domain-containing protein</fullName>
    </submittedName>
</protein>
<feature type="compositionally biased region" description="Polar residues" evidence="6">
    <location>
        <begin position="340"/>
        <end position="349"/>
    </location>
</feature>
<accession>A0ABD6HEL0</accession>
<dbReference type="PROSITE" id="PS00211">
    <property type="entry name" value="ABC_TRANSPORTER_1"/>
    <property type="match status" value="1"/>
</dbReference>
<evidence type="ECO:0000259" key="7">
    <source>
        <dbReference type="PROSITE" id="PS50893"/>
    </source>
</evidence>
<dbReference type="RefSeq" id="WP_015916361.1">
    <property type="nucleotide sequence ID" value="NZ_MBFA02000022.1"/>
</dbReference>
<dbReference type="FunFam" id="3.40.50.300:FF:000016">
    <property type="entry name" value="Oligopeptide ABC transporter ATP-binding component"/>
    <property type="match status" value="1"/>
</dbReference>
<dbReference type="NCBIfam" id="TIGR01727">
    <property type="entry name" value="oligo_HPY"/>
    <property type="match status" value="1"/>
</dbReference>
<dbReference type="PANTHER" id="PTHR43776">
    <property type="entry name" value="TRANSPORT ATP-BINDING PROTEIN"/>
    <property type="match status" value="1"/>
</dbReference>
<dbReference type="InterPro" id="IPR003439">
    <property type="entry name" value="ABC_transporter-like_ATP-bd"/>
</dbReference>
<comment type="subcellular location">
    <subcellularLocation>
        <location evidence="1">Cell inner membrane</location>
        <topology evidence="1">Peripheral membrane protein</topology>
    </subcellularLocation>
</comment>
<organism evidence="9 11">
    <name type="scientific">Agrobacterium vitis</name>
    <name type="common">Rhizobium vitis</name>
    <dbReference type="NCBI Taxonomy" id="373"/>
    <lineage>
        <taxon>Bacteria</taxon>
        <taxon>Pseudomonadati</taxon>
        <taxon>Pseudomonadota</taxon>
        <taxon>Alphaproteobacteria</taxon>
        <taxon>Hyphomicrobiales</taxon>
        <taxon>Rhizobiaceae</taxon>
        <taxon>Rhizobium/Agrobacterium group</taxon>
        <taxon>Agrobacterium</taxon>
    </lineage>
</organism>
<dbReference type="SUPFAM" id="SSF52540">
    <property type="entry name" value="P-loop containing nucleoside triphosphate hydrolases"/>
    <property type="match status" value="1"/>
</dbReference>